<comment type="caution">
    <text evidence="1">The sequence shown here is derived from an EMBL/GenBank/DDBJ whole genome shotgun (WGS) entry which is preliminary data.</text>
</comment>
<evidence type="ECO:0000313" key="1">
    <source>
        <dbReference type="EMBL" id="GGA04240.1"/>
    </source>
</evidence>
<organism evidence="1 2">
    <name type="scientific">Blastomonas marina</name>
    <dbReference type="NCBI Taxonomy" id="1867408"/>
    <lineage>
        <taxon>Bacteria</taxon>
        <taxon>Pseudomonadati</taxon>
        <taxon>Pseudomonadota</taxon>
        <taxon>Alphaproteobacteria</taxon>
        <taxon>Sphingomonadales</taxon>
        <taxon>Sphingomonadaceae</taxon>
        <taxon>Blastomonas</taxon>
    </lineage>
</organism>
<dbReference type="Proteomes" id="UP000603317">
    <property type="component" value="Unassembled WGS sequence"/>
</dbReference>
<dbReference type="InterPro" id="IPR010466">
    <property type="entry name" value="DUF1058"/>
</dbReference>
<gene>
    <name evidence="1" type="ORF">GCM10010923_11710</name>
</gene>
<name>A0ABQ1FB14_9SPHN</name>
<dbReference type="Gene3D" id="2.30.30.40">
    <property type="entry name" value="SH3 Domains"/>
    <property type="match status" value="1"/>
</dbReference>
<evidence type="ECO:0008006" key="3">
    <source>
        <dbReference type="Google" id="ProtNLM"/>
    </source>
</evidence>
<protein>
    <recommendedName>
        <fullName evidence="3">SH3b domain-containing protein</fullName>
    </recommendedName>
</protein>
<evidence type="ECO:0000313" key="2">
    <source>
        <dbReference type="Proteomes" id="UP000603317"/>
    </source>
</evidence>
<reference evidence="2" key="1">
    <citation type="journal article" date="2019" name="Int. J. Syst. Evol. Microbiol.">
        <title>The Global Catalogue of Microorganisms (GCM) 10K type strain sequencing project: providing services to taxonomists for standard genome sequencing and annotation.</title>
        <authorList>
            <consortium name="The Broad Institute Genomics Platform"/>
            <consortium name="The Broad Institute Genome Sequencing Center for Infectious Disease"/>
            <person name="Wu L."/>
            <person name="Ma J."/>
        </authorList>
    </citation>
    <scope>NUCLEOTIDE SEQUENCE [LARGE SCALE GENOMIC DNA]</scope>
    <source>
        <strain evidence="2">CGMCC 1.15297</strain>
    </source>
</reference>
<accession>A0ABQ1FB14</accession>
<dbReference type="Pfam" id="PF06347">
    <property type="entry name" value="SH3_4"/>
    <property type="match status" value="2"/>
</dbReference>
<keyword evidence="2" id="KW-1185">Reference proteome</keyword>
<dbReference type="EMBL" id="BMID01000001">
    <property type="protein sequence ID" value="GGA04240.1"/>
    <property type="molecule type" value="Genomic_DNA"/>
</dbReference>
<sequence>MALAGLLLAWPSAAQDAEPPYWVSLKVDRANMRVGPDRSYPIDWVYVRRDLPLRVVRKSGGWRLVEDQDGARGWMLARFLSRDRTATVTVEGLAEIRAEGSPSAKLLWRAQPGVIGRLGECANGWCEFAIGDRRGWIAGESIWGEGPP</sequence>
<proteinExistence type="predicted"/>